<dbReference type="Proteomes" id="UP001233999">
    <property type="component" value="Unassembled WGS sequence"/>
</dbReference>
<reference evidence="1" key="2">
    <citation type="submission" date="2023-05" db="EMBL/GenBank/DDBJ databases">
        <authorList>
            <person name="Fouks B."/>
        </authorList>
    </citation>
    <scope>NUCLEOTIDE SEQUENCE</scope>
    <source>
        <strain evidence="1">Stay&amp;Tobe</strain>
        <tissue evidence="1">Testes</tissue>
    </source>
</reference>
<proteinExistence type="predicted"/>
<evidence type="ECO:0000313" key="1">
    <source>
        <dbReference type="EMBL" id="KAJ9601720.1"/>
    </source>
</evidence>
<feature type="non-terminal residue" evidence="1">
    <location>
        <position position="1"/>
    </location>
</feature>
<protein>
    <submittedName>
        <fullName evidence="1">Uncharacterized protein</fullName>
    </submittedName>
</protein>
<organism evidence="1 2">
    <name type="scientific">Diploptera punctata</name>
    <name type="common">Pacific beetle cockroach</name>
    <dbReference type="NCBI Taxonomy" id="6984"/>
    <lineage>
        <taxon>Eukaryota</taxon>
        <taxon>Metazoa</taxon>
        <taxon>Ecdysozoa</taxon>
        <taxon>Arthropoda</taxon>
        <taxon>Hexapoda</taxon>
        <taxon>Insecta</taxon>
        <taxon>Pterygota</taxon>
        <taxon>Neoptera</taxon>
        <taxon>Polyneoptera</taxon>
        <taxon>Dictyoptera</taxon>
        <taxon>Blattodea</taxon>
        <taxon>Blaberoidea</taxon>
        <taxon>Blaberidae</taxon>
        <taxon>Diplopterinae</taxon>
        <taxon>Diploptera</taxon>
    </lineage>
</organism>
<dbReference type="AlphaFoldDB" id="A0AAD8ESN1"/>
<comment type="caution">
    <text evidence="1">The sequence shown here is derived from an EMBL/GenBank/DDBJ whole genome shotgun (WGS) entry which is preliminary data.</text>
</comment>
<name>A0AAD8ESN1_DIPPU</name>
<sequence>FLKTALKDGPVRPSNQPISDRMHRRCLHPTRDAERPLLVAYRLFSLRRTQITLERLFQIFDSASIEFKILDWNFYNYIESPKTFK</sequence>
<reference evidence="1" key="1">
    <citation type="journal article" date="2023" name="IScience">
        <title>Live-bearing cockroach genome reveals convergent evolutionary mechanisms linked to viviparity in insects and beyond.</title>
        <authorList>
            <person name="Fouks B."/>
            <person name="Harrison M.C."/>
            <person name="Mikhailova A.A."/>
            <person name="Marchal E."/>
            <person name="English S."/>
            <person name="Carruthers M."/>
            <person name="Jennings E.C."/>
            <person name="Chiamaka E.L."/>
            <person name="Frigard R.A."/>
            <person name="Pippel M."/>
            <person name="Attardo G.M."/>
            <person name="Benoit J.B."/>
            <person name="Bornberg-Bauer E."/>
            <person name="Tobe S.S."/>
        </authorList>
    </citation>
    <scope>NUCLEOTIDE SEQUENCE</scope>
    <source>
        <strain evidence="1">Stay&amp;Tobe</strain>
    </source>
</reference>
<gene>
    <name evidence="1" type="ORF">L9F63_000111</name>
</gene>
<dbReference type="EMBL" id="JASPKZ010000004">
    <property type="protein sequence ID" value="KAJ9601720.1"/>
    <property type="molecule type" value="Genomic_DNA"/>
</dbReference>
<keyword evidence="2" id="KW-1185">Reference proteome</keyword>
<evidence type="ECO:0000313" key="2">
    <source>
        <dbReference type="Proteomes" id="UP001233999"/>
    </source>
</evidence>
<feature type="non-terminal residue" evidence="1">
    <location>
        <position position="85"/>
    </location>
</feature>
<accession>A0AAD8ESN1</accession>